<organism evidence="1">
    <name type="scientific">marine sediment metagenome</name>
    <dbReference type="NCBI Taxonomy" id="412755"/>
    <lineage>
        <taxon>unclassified sequences</taxon>
        <taxon>metagenomes</taxon>
        <taxon>ecological metagenomes</taxon>
    </lineage>
</organism>
<reference evidence="1" key="1">
    <citation type="journal article" date="2014" name="Front. Microbiol.">
        <title>High frequency of phylogenetically diverse reductive dehalogenase-homologous genes in deep subseafloor sedimentary metagenomes.</title>
        <authorList>
            <person name="Kawai M."/>
            <person name="Futagami T."/>
            <person name="Toyoda A."/>
            <person name="Takaki Y."/>
            <person name="Nishi S."/>
            <person name="Hori S."/>
            <person name="Arai W."/>
            <person name="Tsubouchi T."/>
            <person name="Morono Y."/>
            <person name="Uchiyama I."/>
            <person name="Ito T."/>
            <person name="Fujiyama A."/>
            <person name="Inagaki F."/>
            <person name="Takami H."/>
        </authorList>
    </citation>
    <scope>NUCLEOTIDE SEQUENCE</scope>
    <source>
        <strain evidence="1">Expedition CK06-06</strain>
    </source>
</reference>
<dbReference type="AlphaFoldDB" id="X1TZ67"/>
<gene>
    <name evidence="1" type="ORF">S12H4_45613</name>
</gene>
<feature type="non-terminal residue" evidence="1">
    <location>
        <position position="180"/>
    </location>
</feature>
<proteinExistence type="predicted"/>
<evidence type="ECO:0000313" key="1">
    <source>
        <dbReference type="EMBL" id="GAJ10539.1"/>
    </source>
</evidence>
<dbReference type="EMBL" id="BARW01028219">
    <property type="protein sequence ID" value="GAJ10539.1"/>
    <property type="molecule type" value="Genomic_DNA"/>
</dbReference>
<protein>
    <submittedName>
        <fullName evidence="1">Uncharacterized protein</fullName>
    </submittedName>
</protein>
<name>X1TZ67_9ZZZZ</name>
<comment type="caution">
    <text evidence="1">The sequence shown here is derived from an EMBL/GenBank/DDBJ whole genome shotgun (WGS) entry which is preliminary data.</text>
</comment>
<sequence>MRKLKYTLLTVLLSWCLSSGAWGADQADWPNIYIDADAAGSGVGSQLDPYAGFDEINWTTTGDNSVFDYYDGAPSESVRVRLQRDDTWNDFFVQMEGGVSGYPLIFQPYGTGAKPKIKYSYMWGAWEEDAGDGGSPLWFTDFTTPTVTGAELITNGDFETGLDGDWEYYENQATGDGTQD</sequence>
<accession>X1TZ67</accession>